<organism evidence="4 5">
    <name type="scientific">Hamiltosporidium magnivora</name>
    <dbReference type="NCBI Taxonomy" id="148818"/>
    <lineage>
        <taxon>Eukaryota</taxon>
        <taxon>Fungi</taxon>
        <taxon>Fungi incertae sedis</taxon>
        <taxon>Microsporidia</taxon>
        <taxon>Dubosqiidae</taxon>
        <taxon>Hamiltosporidium</taxon>
    </lineage>
</organism>
<evidence type="ECO:0000256" key="2">
    <source>
        <dbReference type="ARBA" id="ARBA00023239"/>
    </source>
</evidence>
<gene>
    <name evidence="4" type="ORF">CWI39_1342p0010</name>
</gene>
<feature type="region of interest" description="Disordered" evidence="3">
    <location>
        <begin position="69"/>
        <end position="91"/>
    </location>
</feature>
<keyword evidence="2" id="KW-0456">Lyase</keyword>
<dbReference type="Proteomes" id="UP000293045">
    <property type="component" value="Unassembled WGS sequence"/>
</dbReference>
<evidence type="ECO:0000256" key="1">
    <source>
        <dbReference type="ARBA" id="ARBA00022793"/>
    </source>
</evidence>
<sequence length="606" mass="70763">MAFRFNVTDNSEECEESSTSTIFYECRSNSEDSLSSDKEEVYKDVADFDEAVKRKLENLKKAKSRKKIIEENKNNPEKCNNPNKTVRKKKEQPINMSDIFLPRDQLKNRIADSKYEAEAKQLVLETKNKKEPPIDIKGFKPLENILGENPTENIDSISKSIDLANKNDRSRIINRIALYFIEVSSTQPIKDKIIRIETRNEKLEFNLANDAKIPFIIKKSLYQEIHYKIFRKGFFTKTRIFEFLGITVLTEFQVSDINFKIYLDSEMEFNGIFKNEILTPVEYTKLLLARYKKPKGFFGKLLNFISINGLFWSKKGDIFVKDLKTEEIHQEKVPKTLKLYFMFFFSEKLSNMAIYRYFLKRMTLLSAKRFDSEKSRSLIIKFVKFYDINLNEIKLDIRKFKNFNEFFSRELKSNARWIEDMDGISSPADSRIVAFKYIKDVGHFWIKGKKFSVETFLNKRKVKIESMLVCRLAPQDYHRFHSPCDGRIEDISYNCGQYLTVHPESVKRCDALTENLRVVIVIKTKKRGYVYCVAVGATLVGSITLSVEIGQKVRHLDELGYFKFGGSTVCLLFSRPVLFHKNVLNNTYIGIETVVKVGNCIGKYKE</sequence>
<name>A0A4Q9L4X8_9MICR</name>
<dbReference type="VEuPathDB" id="MicrosporidiaDB:CWI39_1342p0010"/>
<dbReference type="VEuPathDB" id="MicrosporidiaDB:CWI36_1039p0010"/>
<keyword evidence="1" id="KW-0210">Decarboxylase</keyword>
<dbReference type="InterPro" id="IPR003817">
    <property type="entry name" value="PS_Dcarbxylase"/>
</dbReference>
<dbReference type="GO" id="GO:0004609">
    <property type="term" value="F:phosphatidylserine decarboxylase activity"/>
    <property type="evidence" value="ECO:0007669"/>
    <property type="project" value="InterPro"/>
</dbReference>
<dbReference type="Pfam" id="PF02666">
    <property type="entry name" value="PS_Dcarbxylase"/>
    <property type="match status" value="1"/>
</dbReference>
<accession>A0A4Q9L4X8</accession>
<reference evidence="4 5" key="1">
    <citation type="submission" date="2017-12" db="EMBL/GenBank/DDBJ databases">
        <authorList>
            <person name="Pombert J.-F."/>
            <person name="Haag K.L."/>
            <person name="Ebert D."/>
        </authorList>
    </citation>
    <scope>NUCLEOTIDE SEQUENCE [LARGE SCALE GENOMIC DNA]</scope>
    <source>
        <strain evidence="4">IL-BN-2</strain>
    </source>
</reference>
<evidence type="ECO:0000256" key="3">
    <source>
        <dbReference type="SAM" id="MobiDB-lite"/>
    </source>
</evidence>
<comment type="caution">
    <text evidence="4">The sequence shown here is derived from an EMBL/GenBank/DDBJ whole genome shotgun (WGS) entry which is preliminary data.</text>
</comment>
<proteinExistence type="predicted"/>
<dbReference type="EMBL" id="PIXR01001342">
    <property type="protein sequence ID" value="TBU01630.1"/>
    <property type="molecule type" value="Genomic_DNA"/>
</dbReference>
<dbReference type="PANTHER" id="PTHR10067:SF17">
    <property type="entry name" value="PHOSPHATIDYLSERINE DECARBOXYLASE PROENZYME 2"/>
    <property type="match status" value="1"/>
</dbReference>
<protein>
    <submittedName>
        <fullName evidence="4">Phosphatidylserine decarboxylase</fullName>
    </submittedName>
</protein>
<evidence type="ECO:0000313" key="4">
    <source>
        <dbReference type="EMBL" id="TBU01630.1"/>
    </source>
</evidence>
<dbReference type="PANTHER" id="PTHR10067">
    <property type="entry name" value="PHOSPHATIDYLSERINE DECARBOXYLASE"/>
    <property type="match status" value="1"/>
</dbReference>
<dbReference type="AlphaFoldDB" id="A0A4Q9L4X8"/>
<evidence type="ECO:0000313" key="5">
    <source>
        <dbReference type="Proteomes" id="UP000293045"/>
    </source>
</evidence>
<dbReference type="GO" id="GO:0008654">
    <property type="term" value="P:phospholipid biosynthetic process"/>
    <property type="evidence" value="ECO:0007669"/>
    <property type="project" value="InterPro"/>
</dbReference>